<evidence type="ECO:0000256" key="4">
    <source>
        <dbReference type="PROSITE-ProRule" id="PRU00169"/>
    </source>
</evidence>
<dbReference type="SMART" id="SM00448">
    <property type="entry name" value="REC"/>
    <property type="match status" value="1"/>
</dbReference>
<dbReference type="RefSeq" id="WP_244746045.1">
    <property type="nucleotide sequence ID" value="NZ_CP095071.1"/>
</dbReference>
<dbReference type="PRINTS" id="PR00032">
    <property type="entry name" value="HTHARAC"/>
</dbReference>
<feature type="modified residue" description="4-aspartylphosphate" evidence="4">
    <location>
        <position position="55"/>
    </location>
</feature>
<organism evidence="7 8">
    <name type="scientific">Gracilibacillus salinarum</name>
    <dbReference type="NCBI Taxonomy" id="2932255"/>
    <lineage>
        <taxon>Bacteria</taxon>
        <taxon>Bacillati</taxon>
        <taxon>Bacillota</taxon>
        <taxon>Bacilli</taxon>
        <taxon>Bacillales</taxon>
        <taxon>Bacillaceae</taxon>
        <taxon>Gracilibacillus</taxon>
    </lineage>
</organism>
<dbReference type="Pfam" id="PF12833">
    <property type="entry name" value="HTH_18"/>
    <property type="match status" value="1"/>
</dbReference>
<dbReference type="InterPro" id="IPR001789">
    <property type="entry name" value="Sig_transdc_resp-reg_receiver"/>
</dbReference>
<reference evidence="7 8" key="1">
    <citation type="submission" date="2022-04" db="EMBL/GenBank/DDBJ databases">
        <title>Gracilibacillus sp. isolated from saltern.</title>
        <authorList>
            <person name="Won M."/>
            <person name="Lee C.-M."/>
            <person name="Woen H.-Y."/>
            <person name="Kwon S.-W."/>
        </authorList>
    </citation>
    <scope>NUCLEOTIDE SEQUENCE [LARGE SCALE GENOMIC DNA]</scope>
    <source>
        <strain evidence="7 8">SSPM10-3</strain>
    </source>
</reference>
<dbReference type="InterPro" id="IPR020449">
    <property type="entry name" value="Tscrpt_reg_AraC-type_HTH"/>
</dbReference>
<keyword evidence="1" id="KW-0805">Transcription regulation</keyword>
<proteinExistence type="predicted"/>
<dbReference type="CDD" id="cd17536">
    <property type="entry name" value="REC_YesN-like"/>
    <property type="match status" value="1"/>
</dbReference>
<feature type="domain" description="Response regulatory" evidence="6">
    <location>
        <begin position="3"/>
        <end position="120"/>
    </location>
</feature>
<evidence type="ECO:0000256" key="1">
    <source>
        <dbReference type="ARBA" id="ARBA00023015"/>
    </source>
</evidence>
<dbReference type="SUPFAM" id="SSF52172">
    <property type="entry name" value="CheY-like"/>
    <property type="match status" value="1"/>
</dbReference>
<sequence length="350" mass="40582">MYNVIIVDDEHMILLSLQKLLEGLEGKFSIAGVAEDGEEALLLLEKQSIDLLITDICMPEMDGLELIEKARNIDPNMKFIIISGYDDFSYAQTAIRYGVSDFILKPIVPGQILSTLDNMYTQMQATKRSYTENNEWVLLLETFKKELVEHIWTFDKEGALEKIMDVIDGFNRLPHYPQSLSQLLENLFRDIENELMNRNANLTNLLPEQIRWSPSTAGTMDIAKQMIRQMIDYVQGSRNLGSRQNVLKAVKYIEAYYASADFSLQEVANYIGVSESYFSRSFKEEMNISFIKYVIQFRMEKAKDLIKNSDRNITEIAFEVGFTDYPHFSKSFKRHYGLTPNEYRKQLLQL</sequence>
<evidence type="ECO:0000256" key="3">
    <source>
        <dbReference type="ARBA" id="ARBA00023163"/>
    </source>
</evidence>
<dbReference type="InterPro" id="IPR009057">
    <property type="entry name" value="Homeodomain-like_sf"/>
</dbReference>
<dbReference type="Pfam" id="PF00072">
    <property type="entry name" value="Response_reg"/>
    <property type="match status" value="1"/>
</dbReference>
<dbReference type="EMBL" id="CP095071">
    <property type="protein sequence ID" value="UOQ85804.1"/>
    <property type="molecule type" value="Genomic_DNA"/>
</dbReference>
<keyword evidence="4" id="KW-0597">Phosphoprotein</keyword>
<keyword evidence="3" id="KW-0804">Transcription</keyword>
<dbReference type="PANTHER" id="PTHR43280">
    <property type="entry name" value="ARAC-FAMILY TRANSCRIPTIONAL REGULATOR"/>
    <property type="match status" value="1"/>
</dbReference>
<dbReference type="SUPFAM" id="SSF46689">
    <property type="entry name" value="Homeodomain-like"/>
    <property type="match status" value="2"/>
</dbReference>
<keyword evidence="8" id="KW-1185">Reference proteome</keyword>
<name>A0ABY4GNL9_9BACI</name>
<keyword evidence="2" id="KW-0238">DNA-binding</keyword>
<dbReference type="Gene3D" id="3.40.50.2300">
    <property type="match status" value="1"/>
</dbReference>
<evidence type="ECO:0000256" key="2">
    <source>
        <dbReference type="ARBA" id="ARBA00023125"/>
    </source>
</evidence>
<evidence type="ECO:0000259" key="5">
    <source>
        <dbReference type="PROSITE" id="PS01124"/>
    </source>
</evidence>
<dbReference type="PROSITE" id="PS50110">
    <property type="entry name" value="RESPONSE_REGULATORY"/>
    <property type="match status" value="1"/>
</dbReference>
<protein>
    <submittedName>
        <fullName evidence="7">Response regulator</fullName>
    </submittedName>
</protein>
<dbReference type="InterPro" id="IPR011006">
    <property type="entry name" value="CheY-like_superfamily"/>
</dbReference>
<feature type="domain" description="HTH araC/xylS-type" evidence="5">
    <location>
        <begin position="247"/>
        <end position="346"/>
    </location>
</feature>
<dbReference type="InterPro" id="IPR018062">
    <property type="entry name" value="HTH_AraC-typ_CS"/>
</dbReference>
<dbReference type="PROSITE" id="PS00041">
    <property type="entry name" value="HTH_ARAC_FAMILY_1"/>
    <property type="match status" value="1"/>
</dbReference>
<accession>A0ABY4GNL9</accession>
<dbReference type="SMART" id="SM00342">
    <property type="entry name" value="HTH_ARAC"/>
    <property type="match status" value="1"/>
</dbReference>
<gene>
    <name evidence="7" type="ORF">MUN87_02545</name>
</gene>
<evidence type="ECO:0000313" key="7">
    <source>
        <dbReference type="EMBL" id="UOQ85804.1"/>
    </source>
</evidence>
<dbReference type="PANTHER" id="PTHR43280:SF2">
    <property type="entry name" value="HTH-TYPE TRANSCRIPTIONAL REGULATOR EXSA"/>
    <property type="match status" value="1"/>
</dbReference>
<evidence type="ECO:0000259" key="6">
    <source>
        <dbReference type="PROSITE" id="PS50110"/>
    </source>
</evidence>
<evidence type="ECO:0000313" key="8">
    <source>
        <dbReference type="Proteomes" id="UP000831537"/>
    </source>
</evidence>
<dbReference type="InterPro" id="IPR018060">
    <property type="entry name" value="HTH_AraC"/>
</dbReference>
<dbReference type="Proteomes" id="UP000831537">
    <property type="component" value="Chromosome"/>
</dbReference>
<dbReference type="Gene3D" id="1.10.10.60">
    <property type="entry name" value="Homeodomain-like"/>
    <property type="match status" value="2"/>
</dbReference>
<dbReference type="PROSITE" id="PS01124">
    <property type="entry name" value="HTH_ARAC_FAMILY_2"/>
    <property type="match status" value="1"/>
</dbReference>